<dbReference type="AlphaFoldDB" id="D9PHY8"/>
<gene>
    <name evidence="2" type="ORF">LDC_1142</name>
</gene>
<organism evidence="2">
    <name type="scientific">sediment metagenome</name>
    <dbReference type="NCBI Taxonomy" id="749907"/>
    <lineage>
        <taxon>unclassified sequences</taxon>
        <taxon>metagenomes</taxon>
        <taxon>ecological metagenomes</taxon>
    </lineage>
</organism>
<evidence type="ECO:0000313" key="2">
    <source>
        <dbReference type="EMBL" id="EFK96835.1"/>
    </source>
</evidence>
<dbReference type="InterPro" id="IPR018873">
    <property type="entry name" value="KilA-N_DNA-bd_domain"/>
</dbReference>
<feature type="domain" description="KilA-N DNA-binding" evidence="1">
    <location>
        <begin position="13"/>
        <end position="96"/>
    </location>
</feature>
<accession>D9PHY8</accession>
<reference evidence="2" key="2">
    <citation type="journal article" date="2011" name="Microb. Ecol.">
        <title>Taxonomic and Functional Metagenomic Profiling of the Microbial Community in the Anoxic Sediment of a Sub-saline Shallow Lake (Laguna de Carrizo, Central Spain).</title>
        <authorList>
            <person name="Ferrer M."/>
            <person name="Guazzaroni M.E."/>
            <person name="Richter M."/>
            <person name="Garcia-Salamanca A."/>
            <person name="Yarza P."/>
            <person name="Suarez-Suarez A."/>
            <person name="Solano J."/>
            <person name="Alcaide M."/>
            <person name="van Dillewijn P."/>
            <person name="Molina-Henares M.A."/>
            <person name="Lopez-Cortes N."/>
            <person name="Al-Ramahi Y."/>
            <person name="Guerrero C."/>
            <person name="Acosta A."/>
            <person name="de Eugenio L.I."/>
            <person name="Martinez V."/>
            <person name="Marques S."/>
            <person name="Rojo F."/>
            <person name="Santero E."/>
            <person name="Genilloud O."/>
            <person name="Perez-Perez J."/>
            <person name="Rossello-Mora R."/>
            <person name="Ramos J.L."/>
        </authorList>
    </citation>
    <scope>NUCLEOTIDE SEQUENCE</scope>
</reference>
<protein>
    <recommendedName>
        <fullName evidence="1">KilA-N DNA-binding domain-containing protein</fullName>
    </recommendedName>
</protein>
<proteinExistence type="predicted"/>
<dbReference type="EMBL" id="ADZX01000397">
    <property type="protein sequence ID" value="EFK96835.1"/>
    <property type="molecule type" value="Genomic_DNA"/>
</dbReference>
<comment type="caution">
    <text evidence="2">The sequence shown here is derived from an EMBL/GenBank/DDBJ whole genome shotgun (WGS) entry which is preliminary data.</text>
</comment>
<reference evidence="2" key="1">
    <citation type="submission" date="2010-07" db="EMBL/GenBank/DDBJ databases">
        <authorList>
            <consortium name="CONSOLIDER consortium CSD2007-00005"/>
            <person name="Guazzaroni M.-E."/>
            <person name="Richter M."/>
            <person name="Garcia-Salamanca A."/>
            <person name="Yarza P."/>
            <person name="Ferrer M."/>
        </authorList>
    </citation>
    <scope>NUCLEOTIDE SEQUENCE</scope>
</reference>
<sequence length="185" mass="21178">MNDIIKFENIEDRVLAIRGQKVLLDSDVAEIYGVETKRINEAVKNNPDKFPDGYIIELDKKEWEELKSKFSTSNKGGKVKLPTAFPEKGLYMLATILKSPRAVQATLAIIETFTKIRELSRTIKELSVINNDKKQKDLMQKSGEIIAEILEDDFVTTDTETSIEMNFAILKFKHTIKRKKPDKSK</sequence>
<name>D9PHY8_9ZZZZ</name>
<evidence type="ECO:0000259" key="1">
    <source>
        <dbReference type="Pfam" id="PF10543"/>
    </source>
</evidence>
<dbReference type="Pfam" id="PF10543">
    <property type="entry name" value="ORF6N"/>
    <property type="match status" value="1"/>
</dbReference>